<evidence type="ECO:0000313" key="3">
    <source>
        <dbReference type="EMBL" id="TYG86066.1"/>
    </source>
</evidence>
<evidence type="ECO:0000256" key="1">
    <source>
        <dbReference type="SAM" id="Phobius"/>
    </source>
</evidence>
<feature type="chain" id="PRO_5022751882" evidence="2">
    <location>
        <begin position="18"/>
        <end position="85"/>
    </location>
</feature>
<keyword evidence="1" id="KW-0472">Membrane</keyword>
<keyword evidence="1" id="KW-1133">Transmembrane helix</keyword>
<protein>
    <submittedName>
        <fullName evidence="3">Uncharacterized protein</fullName>
    </submittedName>
</protein>
<organism evidence="3 4">
    <name type="scientific">Gossypium darwinii</name>
    <name type="common">Darwin's cotton</name>
    <name type="synonym">Gossypium barbadense var. darwinii</name>
    <dbReference type="NCBI Taxonomy" id="34276"/>
    <lineage>
        <taxon>Eukaryota</taxon>
        <taxon>Viridiplantae</taxon>
        <taxon>Streptophyta</taxon>
        <taxon>Embryophyta</taxon>
        <taxon>Tracheophyta</taxon>
        <taxon>Spermatophyta</taxon>
        <taxon>Magnoliopsida</taxon>
        <taxon>eudicotyledons</taxon>
        <taxon>Gunneridae</taxon>
        <taxon>Pentapetalae</taxon>
        <taxon>rosids</taxon>
        <taxon>malvids</taxon>
        <taxon>Malvales</taxon>
        <taxon>Malvaceae</taxon>
        <taxon>Malvoideae</taxon>
        <taxon>Gossypium</taxon>
    </lineage>
</organism>
<dbReference type="EMBL" id="CM017700">
    <property type="protein sequence ID" value="TYG86066.1"/>
    <property type="molecule type" value="Genomic_DNA"/>
</dbReference>
<feature type="transmembrane region" description="Helical" evidence="1">
    <location>
        <begin position="38"/>
        <end position="62"/>
    </location>
</feature>
<gene>
    <name evidence="3" type="ORF">ES288_A13G105700v1</name>
</gene>
<name>A0A5D2DY88_GOSDA</name>
<dbReference type="AlphaFoldDB" id="A0A5D2DY88"/>
<proteinExistence type="predicted"/>
<keyword evidence="1" id="KW-0812">Transmembrane</keyword>
<evidence type="ECO:0000256" key="2">
    <source>
        <dbReference type="SAM" id="SignalP"/>
    </source>
</evidence>
<dbReference type="Proteomes" id="UP000323506">
    <property type="component" value="Chromosome A13"/>
</dbReference>
<accession>A0A5D2DY88</accession>
<keyword evidence="4" id="KW-1185">Reference proteome</keyword>
<sequence>MPLYMLHQSMLLAKLLALDLPLEHEGHIQFIRLSIMKVCLWLCIYLCLLVLILVSCRINNWISWNYKRLWLWNFFGYLTRCWINR</sequence>
<evidence type="ECO:0000313" key="4">
    <source>
        <dbReference type="Proteomes" id="UP000323506"/>
    </source>
</evidence>
<feature type="signal peptide" evidence="2">
    <location>
        <begin position="1"/>
        <end position="17"/>
    </location>
</feature>
<keyword evidence="2" id="KW-0732">Signal</keyword>
<reference evidence="3 4" key="1">
    <citation type="submission" date="2019-06" db="EMBL/GenBank/DDBJ databases">
        <title>WGS assembly of Gossypium darwinii.</title>
        <authorList>
            <person name="Chen Z.J."/>
            <person name="Sreedasyam A."/>
            <person name="Ando A."/>
            <person name="Song Q."/>
            <person name="De L."/>
            <person name="Hulse-Kemp A."/>
            <person name="Ding M."/>
            <person name="Ye W."/>
            <person name="Kirkbride R."/>
            <person name="Jenkins J."/>
            <person name="Plott C."/>
            <person name="Lovell J."/>
            <person name="Lin Y.-M."/>
            <person name="Vaughn R."/>
            <person name="Liu B."/>
            <person name="Li W."/>
            <person name="Simpson S."/>
            <person name="Scheffler B."/>
            <person name="Saski C."/>
            <person name="Grover C."/>
            <person name="Hu G."/>
            <person name="Conover J."/>
            <person name="Carlson J."/>
            <person name="Shu S."/>
            <person name="Boston L."/>
            <person name="Williams M."/>
            <person name="Peterson D."/>
            <person name="Mcgee K."/>
            <person name="Jones D."/>
            <person name="Wendel J."/>
            <person name="Stelly D."/>
            <person name="Grimwood J."/>
            <person name="Schmutz J."/>
        </authorList>
    </citation>
    <scope>NUCLEOTIDE SEQUENCE [LARGE SCALE GENOMIC DNA]</scope>
    <source>
        <strain evidence="3">1808015.09</strain>
    </source>
</reference>